<accession>A0A212C868</accession>
<feature type="region of interest" description="Disordered" evidence="11">
    <location>
        <begin position="206"/>
        <end position="244"/>
    </location>
</feature>
<sequence length="244" mass="26782">MGDMGDPPKKKRLISLCVGCGNQIHDQYILRVSPDLEWHAACLKCAECNQYLDESCTCFVRDGKTYCKRDYISKNDFVMRARSKVYHIECFRCVACSRQLIPGDEFALREDGLFCRADHDVVERASLGAGDPLSPLHPARPLQMAGTPMVAASPERHDGGLQANPVEVQSYQPPWKVLSDFALQSDIDQPAFQQLPPLFMSQPSVQVNFSEGGPGSNSTGSEVASMSSQLPDTPNSMVASPIEA</sequence>
<keyword evidence="4" id="KW-0221">Differentiation</keyword>
<dbReference type="FunFam" id="2.10.110.10:FF:000034">
    <property type="entry name" value="Insulin gene enhancer protein ISL"/>
    <property type="match status" value="1"/>
</dbReference>
<keyword evidence="2" id="KW-0217">Developmental protein</keyword>
<dbReference type="InterPro" id="IPR047244">
    <property type="entry name" value="ISL1/2-like_LIM1"/>
</dbReference>
<evidence type="ECO:0000256" key="7">
    <source>
        <dbReference type="ARBA" id="ARBA00023038"/>
    </source>
</evidence>
<evidence type="ECO:0000256" key="10">
    <source>
        <dbReference type="PROSITE-ProRule" id="PRU00125"/>
    </source>
</evidence>
<keyword evidence="3 10" id="KW-0479">Metal-binding</keyword>
<dbReference type="GO" id="GO:0046872">
    <property type="term" value="F:metal ion binding"/>
    <property type="evidence" value="ECO:0007669"/>
    <property type="project" value="UniProtKB-KW"/>
</dbReference>
<dbReference type="GO" id="GO:0005634">
    <property type="term" value="C:nucleus"/>
    <property type="evidence" value="ECO:0007669"/>
    <property type="project" value="UniProtKB-SubCell"/>
</dbReference>
<dbReference type="CDD" id="cd09374">
    <property type="entry name" value="LIM2_Isl"/>
    <property type="match status" value="1"/>
</dbReference>
<evidence type="ECO:0000256" key="5">
    <source>
        <dbReference type="ARBA" id="ARBA00022833"/>
    </source>
</evidence>
<evidence type="ECO:0000256" key="1">
    <source>
        <dbReference type="ARBA" id="ARBA00004123"/>
    </source>
</evidence>
<protein>
    <recommendedName>
        <fullName evidence="12">LIM zinc-binding domain-containing protein</fullName>
    </recommendedName>
</protein>
<evidence type="ECO:0000256" key="4">
    <source>
        <dbReference type="ARBA" id="ARBA00022782"/>
    </source>
</evidence>
<name>A0A212C868_CEREH</name>
<proteinExistence type="predicted"/>
<dbReference type="SMART" id="SM00132">
    <property type="entry name" value="LIM"/>
    <property type="match status" value="2"/>
</dbReference>
<dbReference type="Pfam" id="PF00412">
    <property type="entry name" value="LIM"/>
    <property type="match status" value="1"/>
</dbReference>
<gene>
    <name evidence="13" type="ORF">Celaphus_00018003</name>
</gene>
<dbReference type="Proteomes" id="UP000242450">
    <property type="component" value="Chromosome 25"/>
</dbReference>
<dbReference type="CDD" id="cd09366">
    <property type="entry name" value="LIM1_Isl"/>
    <property type="match status" value="1"/>
</dbReference>
<keyword evidence="6" id="KW-0805">Transcription regulation</keyword>
<dbReference type="FunFam" id="2.10.110.10:FF:000056">
    <property type="entry name" value="insulin gene enhancer protein ISL-1"/>
    <property type="match status" value="1"/>
</dbReference>
<evidence type="ECO:0000256" key="3">
    <source>
        <dbReference type="ARBA" id="ARBA00022723"/>
    </source>
</evidence>
<dbReference type="EMBL" id="MKHE01000025">
    <property type="protein sequence ID" value="OWK02181.1"/>
    <property type="molecule type" value="Genomic_DNA"/>
</dbReference>
<reference evidence="13 14" key="1">
    <citation type="journal article" date="2018" name="Mol. Genet. Genomics">
        <title>The red deer Cervus elaphus genome CerEla1.0: sequencing, annotating, genes, and chromosomes.</title>
        <authorList>
            <person name="Bana N.A."/>
            <person name="Nyiri A."/>
            <person name="Nagy J."/>
            <person name="Frank K."/>
            <person name="Nagy T."/>
            <person name="Steger V."/>
            <person name="Schiller M."/>
            <person name="Lakatos P."/>
            <person name="Sugar L."/>
            <person name="Horn P."/>
            <person name="Barta E."/>
            <person name="Orosz L."/>
        </authorList>
    </citation>
    <scope>NUCLEOTIDE SEQUENCE [LARGE SCALE GENOMIC DNA]</scope>
    <source>
        <strain evidence="13">Hungarian</strain>
    </source>
</reference>
<dbReference type="InterPro" id="IPR001781">
    <property type="entry name" value="Znf_LIM"/>
</dbReference>
<dbReference type="GO" id="GO:0048665">
    <property type="term" value="P:neuron fate specification"/>
    <property type="evidence" value="ECO:0007669"/>
    <property type="project" value="InterPro"/>
</dbReference>
<keyword evidence="14" id="KW-1185">Reference proteome</keyword>
<evidence type="ECO:0000256" key="2">
    <source>
        <dbReference type="ARBA" id="ARBA00022473"/>
    </source>
</evidence>
<keyword evidence="7 10" id="KW-0440">LIM domain</keyword>
<dbReference type="AlphaFoldDB" id="A0A212C868"/>
<dbReference type="GO" id="GO:0045944">
    <property type="term" value="P:positive regulation of transcription by RNA polymerase II"/>
    <property type="evidence" value="ECO:0007669"/>
    <property type="project" value="InterPro"/>
</dbReference>
<dbReference type="GO" id="GO:0007409">
    <property type="term" value="P:axonogenesis"/>
    <property type="evidence" value="ECO:0007669"/>
    <property type="project" value="TreeGrafter"/>
</dbReference>
<evidence type="ECO:0000259" key="12">
    <source>
        <dbReference type="PROSITE" id="PS50023"/>
    </source>
</evidence>
<dbReference type="PROSITE" id="PS00478">
    <property type="entry name" value="LIM_DOMAIN_1"/>
    <property type="match status" value="1"/>
</dbReference>
<evidence type="ECO:0000313" key="14">
    <source>
        <dbReference type="Proteomes" id="UP000242450"/>
    </source>
</evidence>
<comment type="subcellular location">
    <subcellularLocation>
        <location evidence="1">Nucleus</location>
    </subcellularLocation>
</comment>
<keyword evidence="9" id="KW-0804">Transcription</keyword>
<dbReference type="PANTHER" id="PTHR24204">
    <property type="entry name" value="INSULIN GENE ENHANCER PROTEIN"/>
    <property type="match status" value="1"/>
</dbReference>
<evidence type="ECO:0000256" key="8">
    <source>
        <dbReference type="ARBA" id="ARBA00023159"/>
    </source>
</evidence>
<dbReference type="SUPFAM" id="SSF57716">
    <property type="entry name" value="Glucocorticoid receptor-like (DNA-binding domain)"/>
    <property type="match status" value="2"/>
</dbReference>
<evidence type="ECO:0000313" key="13">
    <source>
        <dbReference type="EMBL" id="OWK02181.1"/>
    </source>
</evidence>
<dbReference type="PANTHER" id="PTHR24204:SF4">
    <property type="entry name" value="INSULIN GENE ENHANCER PROTEIN ISL-1"/>
    <property type="match status" value="1"/>
</dbReference>
<evidence type="ECO:0000256" key="11">
    <source>
        <dbReference type="SAM" id="MobiDB-lite"/>
    </source>
</evidence>
<evidence type="ECO:0000256" key="9">
    <source>
        <dbReference type="ARBA" id="ARBA00023163"/>
    </source>
</evidence>
<keyword evidence="8" id="KW-0010">Activator</keyword>
<dbReference type="OrthoDB" id="125004at2759"/>
<keyword evidence="5 10" id="KW-0862">Zinc</keyword>
<organism evidence="13 14">
    <name type="scientific">Cervus elaphus hippelaphus</name>
    <name type="common">European red deer</name>
    <dbReference type="NCBI Taxonomy" id="46360"/>
    <lineage>
        <taxon>Eukaryota</taxon>
        <taxon>Metazoa</taxon>
        <taxon>Chordata</taxon>
        <taxon>Craniata</taxon>
        <taxon>Vertebrata</taxon>
        <taxon>Euteleostomi</taxon>
        <taxon>Mammalia</taxon>
        <taxon>Eutheria</taxon>
        <taxon>Laurasiatheria</taxon>
        <taxon>Artiodactyla</taxon>
        <taxon>Ruminantia</taxon>
        <taxon>Pecora</taxon>
        <taxon>Cervidae</taxon>
        <taxon>Cervinae</taxon>
        <taxon>Cervus</taxon>
    </lineage>
</organism>
<dbReference type="InterPro" id="IPR047169">
    <property type="entry name" value="ISL1/2-like"/>
</dbReference>
<dbReference type="Gene3D" id="2.10.110.10">
    <property type="entry name" value="Cysteine Rich Protein"/>
    <property type="match status" value="2"/>
</dbReference>
<dbReference type="GO" id="GO:0000987">
    <property type="term" value="F:cis-regulatory region sequence-specific DNA binding"/>
    <property type="evidence" value="ECO:0007669"/>
    <property type="project" value="TreeGrafter"/>
</dbReference>
<dbReference type="GO" id="GO:0000981">
    <property type="term" value="F:DNA-binding transcription factor activity, RNA polymerase II-specific"/>
    <property type="evidence" value="ECO:0007669"/>
    <property type="project" value="InterPro"/>
</dbReference>
<feature type="compositionally biased region" description="Polar residues" evidence="11">
    <location>
        <begin position="216"/>
        <end position="238"/>
    </location>
</feature>
<feature type="domain" description="LIM zinc-binding" evidence="12">
    <location>
        <begin position="15"/>
        <end position="77"/>
    </location>
</feature>
<comment type="caution">
    <text evidence="13">The sequence shown here is derived from an EMBL/GenBank/DDBJ whole genome shotgun (WGS) entry which is preliminary data.</text>
</comment>
<evidence type="ECO:0000256" key="6">
    <source>
        <dbReference type="ARBA" id="ARBA00023015"/>
    </source>
</evidence>
<dbReference type="PROSITE" id="PS50023">
    <property type="entry name" value="LIM_DOMAIN_2"/>
    <property type="match status" value="1"/>
</dbReference>